<keyword evidence="5" id="KW-0012">Acyltransferase</keyword>
<feature type="region of interest" description="Disordered" evidence="11">
    <location>
        <begin position="1"/>
        <end position="48"/>
    </location>
</feature>
<evidence type="ECO:0000313" key="13">
    <source>
        <dbReference type="EMBL" id="KAJ8036758.1"/>
    </source>
</evidence>
<feature type="domain" description="N-acetyltransferase" evidence="12">
    <location>
        <begin position="225"/>
        <end position="394"/>
    </location>
</feature>
<dbReference type="EMBL" id="JAIZAY010000008">
    <property type="protein sequence ID" value="KAJ8036758.1"/>
    <property type="molecule type" value="Genomic_DNA"/>
</dbReference>
<protein>
    <recommendedName>
        <fullName evidence="8">N-alpha-acetyltransferase 60</fullName>
        <ecNumber evidence="7">2.3.1.259</ecNumber>
        <ecNumber evidence="1">2.3.1.48</ecNumber>
    </recommendedName>
</protein>
<keyword evidence="4" id="KW-0156">Chromatin regulator</keyword>
<dbReference type="PANTHER" id="PTHR14744">
    <property type="entry name" value="N-ALPHA-ACETYLTRANSFERASE 60"/>
    <property type="match status" value="1"/>
</dbReference>
<dbReference type="GO" id="GO:0120518">
    <property type="term" value="F:protein N-terminal-methionine acetyltransferase activity"/>
    <property type="evidence" value="ECO:0007669"/>
    <property type="project" value="UniProtKB-EC"/>
</dbReference>
<dbReference type="GO" id="GO:0000139">
    <property type="term" value="C:Golgi membrane"/>
    <property type="evidence" value="ECO:0007669"/>
    <property type="project" value="TreeGrafter"/>
</dbReference>
<dbReference type="OrthoDB" id="47017at2759"/>
<proteinExistence type="inferred from homology"/>
<evidence type="ECO:0000256" key="9">
    <source>
        <dbReference type="ARBA" id="ARBA00048017"/>
    </source>
</evidence>
<sequence>MNRHSRVLPFPPSRGKEKDKAVQHTSGVKSSDTKTSSSSKGVAKSGIKGVKGLVSSLSAAKINHSNKEKPTQSNYAPSISATLAASSVGKSEEVEAPAARGGTIHGKEKDVQRRFSFEPSLPTCKEDSVTPVSKVKSLENAPGCKPCTENLHPSGETTSDKLKTENSPVKSMCSVENIGVKDANNGSSDGETDDNCTCKQKQQEHPTNIPIVGKNKVNESIREHFRLRLLCPDDVPEVKALCSDWFPVEYPDSWYTDITSDKRFHSLAAIINDKIVGLLVSEVKARARLHREDSTILSSAFPSITQVAYILSLGVVSTFRRLGIATALLTNLLNYLNTHEKLSVKAVYLHVLASNTSAISFYEKHNFRRHEYLPYYYAIRGKGKDGLSYVLYINGGQPPWTLLDYMKLVGAYISRMQPSSLPSAMAHRTRNFIASRRSWLPSMNMNILQRFRGQGSSQDPEVGLSPEEAAELEGEEDVGRNRSSWLPSVNYYSLLQRFGGQCYDSGEQPDFEDIESAPRL</sequence>
<dbReference type="Pfam" id="PF00583">
    <property type="entry name" value="Acetyltransf_1"/>
    <property type="match status" value="1"/>
</dbReference>
<keyword evidence="14" id="KW-1185">Reference proteome</keyword>
<evidence type="ECO:0000313" key="14">
    <source>
        <dbReference type="Proteomes" id="UP001152320"/>
    </source>
</evidence>
<dbReference type="Gene3D" id="3.40.630.30">
    <property type="match status" value="1"/>
</dbReference>
<organism evidence="13 14">
    <name type="scientific">Holothuria leucospilota</name>
    <name type="common">Black long sea cucumber</name>
    <name type="synonym">Mertensiothuria leucospilota</name>
    <dbReference type="NCBI Taxonomy" id="206669"/>
    <lineage>
        <taxon>Eukaryota</taxon>
        <taxon>Metazoa</taxon>
        <taxon>Echinodermata</taxon>
        <taxon>Eleutherozoa</taxon>
        <taxon>Echinozoa</taxon>
        <taxon>Holothuroidea</taxon>
        <taxon>Aspidochirotacea</taxon>
        <taxon>Aspidochirotida</taxon>
        <taxon>Holothuriidae</taxon>
        <taxon>Holothuria</taxon>
    </lineage>
</organism>
<evidence type="ECO:0000256" key="5">
    <source>
        <dbReference type="ARBA" id="ARBA00023315"/>
    </source>
</evidence>
<evidence type="ECO:0000256" key="2">
    <source>
        <dbReference type="ARBA" id="ARBA00022679"/>
    </source>
</evidence>
<dbReference type="GO" id="GO:0004402">
    <property type="term" value="F:histone acetyltransferase activity"/>
    <property type="evidence" value="ECO:0007669"/>
    <property type="project" value="TreeGrafter"/>
</dbReference>
<comment type="similarity">
    <text evidence="6">Belongs to the acetyltransferase family. NAA60 subfamily.</text>
</comment>
<evidence type="ECO:0000256" key="1">
    <source>
        <dbReference type="ARBA" id="ARBA00013184"/>
    </source>
</evidence>
<dbReference type="InterPro" id="IPR045141">
    <property type="entry name" value="NAA60-like"/>
</dbReference>
<evidence type="ECO:0000256" key="7">
    <source>
        <dbReference type="ARBA" id="ARBA00026111"/>
    </source>
</evidence>
<evidence type="ECO:0000256" key="6">
    <source>
        <dbReference type="ARBA" id="ARBA00025774"/>
    </source>
</evidence>
<dbReference type="GO" id="GO:0007059">
    <property type="term" value="P:chromosome segregation"/>
    <property type="evidence" value="ECO:0007669"/>
    <property type="project" value="UniProtKB-KW"/>
</dbReference>
<evidence type="ECO:0000256" key="10">
    <source>
        <dbReference type="ARBA" id="ARBA00048848"/>
    </source>
</evidence>
<evidence type="ECO:0000259" key="12">
    <source>
        <dbReference type="PROSITE" id="PS51186"/>
    </source>
</evidence>
<dbReference type="AlphaFoldDB" id="A0A9Q1C1Y5"/>
<dbReference type="InterPro" id="IPR000182">
    <property type="entry name" value="GNAT_dom"/>
</dbReference>
<dbReference type="InterPro" id="IPR016181">
    <property type="entry name" value="Acyl_CoA_acyltransferase"/>
</dbReference>
<accession>A0A9Q1C1Y5</accession>
<feature type="compositionally biased region" description="Polar residues" evidence="11">
    <location>
        <begin position="184"/>
        <end position="200"/>
    </location>
</feature>
<evidence type="ECO:0000256" key="8">
    <source>
        <dbReference type="ARBA" id="ARBA00026144"/>
    </source>
</evidence>
<feature type="region of interest" description="Disordered" evidence="11">
    <location>
        <begin position="180"/>
        <end position="208"/>
    </location>
</feature>
<evidence type="ECO:0000256" key="4">
    <source>
        <dbReference type="ARBA" id="ARBA00022853"/>
    </source>
</evidence>
<dbReference type="PROSITE" id="PS51186">
    <property type="entry name" value="GNAT"/>
    <property type="match status" value="1"/>
</dbReference>
<comment type="caution">
    <text evidence="13">The sequence shown here is derived from an EMBL/GenBank/DDBJ whole genome shotgun (WGS) entry which is preliminary data.</text>
</comment>
<dbReference type="SUPFAM" id="SSF55729">
    <property type="entry name" value="Acyl-CoA N-acyltransferases (Nat)"/>
    <property type="match status" value="1"/>
</dbReference>
<dbReference type="Proteomes" id="UP001152320">
    <property type="component" value="Chromosome 8"/>
</dbReference>
<dbReference type="EC" id="2.3.1.48" evidence="1"/>
<feature type="compositionally biased region" description="Low complexity" evidence="11">
    <location>
        <begin position="25"/>
        <end position="42"/>
    </location>
</feature>
<name>A0A9Q1C1Y5_HOLLE</name>
<comment type="catalytic activity">
    <reaction evidence="9">
        <text>L-lysyl-[protein] + acetyl-CoA = N(6)-acetyl-L-lysyl-[protein] + CoA + H(+)</text>
        <dbReference type="Rhea" id="RHEA:45948"/>
        <dbReference type="Rhea" id="RHEA-COMP:9752"/>
        <dbReference type="Rhea" id="RHEA-COMP:10731"/>
        <dbReference type="ChEBI" id="CHEBI:15378"/>
        <dbReference type="ChEBI" id="CHEBI:29969"/>
        <dbReference type="ChEBI" id="CHEBI:57287"/>
        <dbReference type="ChEBI" id="CHEBI:57288"/>
        <dbReference type="ChEBI" id="CHEBI:61930"/>
        <dbReference type="EC" id="2.3.1.48"/>
    </reaction>
</comment>
<keyword evidence="2" id="KW-0808">Transferase</keyword>
<dbReference type="EC" id="2.3.1.259" evidence="7"/>
<gene>
    <name evidence="13" type="ORF">HOLleu_17389</name>
</gene>
<comment type="catalytic activity">
    <reaction evidence="10">
        <text>N-terminal L-methionyl-[transmembrane protein] + acetyl-CoA = N-terminal N(alpha)-acetyl-L-methionyl-[transmembrane protein] + CoA + H(+)</text>
        <dbReference type="Rhea" id="RHEA:50604"/>
        <dbReference type="Rhea" id="RHEA-COMP:12745"/>
        <dbReference type="Rhea" id="RHEA-COMP:12746"/>
        <dbReference type="ChEBI" id="CHEBI:15378"/>
        <dbReference type="ChEBI" id="CHEBI:57287"/>
        <dbReference type="ChEBI" id="CHEBI:57288"/>
        <dbReference type="ChEBI" id="CHEBI:64731"/>
        <dbReference type="ChEBI" id="CHEBI:133414"/>
        <dbReference type="EC" id="2.3.1.259"/>
    </reaction>
</comment>
<reference evidence="13" key="1">
    <citation type="submission" date="2021-10" db="EMBL/GenBank/DDBJ databases">
        <title>Tropical sea cucumber genome reveals ecological adaptation and Cuvierian tubules defense mechanism.</title>
        <authorList>
            <person name="Chen T."/>
        </authorList>
    </citation>
    <scope>NUCLEOTIDE SEQUENCE</scope>
    <source>
        <strain evidence="13">Nanhai2018</strain>
        <tissue evidence="13">Muscle</tissue>
    </source>
</reference>
<evidence type="ECO:0000256" key="11">
    <source>
        <dbReference type="SAM" id="MobiDB-lite"/>
    </source>
</evidence>
<dbReference type="PANTHER" id="PTHR14744:SF15">
    <property type="entry name" value="N-ALPHA-ACETYLTRANSFERASE 60"/>
    <property type="match status" value="1"/>
</dbReference>
<feature type="region of interest" description="Disordered" evidence="11">
    <location>
        <begin position="84"/>
        <end position="111"/>
    </location>
</feature>
<keyword evidence="3" id="KW-0159">Chromosome partition</keyword>
<evidence type="ECO:0000256" key="3">
    <source>
        <dbReference type="ARBA" id="ARBA00022829"/>
    </source>
</evidence>